<organism evidence="1 2">
    <name type="scientific">Oleiagrimonas citrea</name>
    <dbReference type="NCBI Taxonomy" id="1665687"/>
    <lineage>
        <taxon>Bacteria</taxon>
        <taxon>Pseudomonadati</taxon>
        <taxon>Pseudomonadota</taxon>
        <taxon>Gammaproteobacteria</taxon>
        <taxon>Lysobacterales</taxon>
        <taxon>Rhodanobacteraceae</taxon>
        <taxon>Oleiagrimonas</taxon>
    </lineage>
</organism>
<dbReference type="RefSeq" id="WP_168608178.1">
    <property type="nucleotide sequence ID" value="NZ_JAAZQD010000001.1"/>
</dbReference>
<sequence>MGKMKKSKGPIGRVKISRTSRGYFHDLNPYSLHATKALARVDRSRLSKMGLGVKSRHPRVSTFYTILQDRRKNHPVKFGNVPQGPHTFPHHGIHHGIVEAKRTGQLETFAPLIPSPDDYGKRVDKEIPSGHGKYDRAKIAKSIFKKRHSRFVKLKNMSPRSEVHSIRFAHVINKLIQMDPLGSYAYKGRGAGKKALKGKGESATKPLAQQIDLPKNSGFSDIGDVQKRNTRILTTLGKFKIK</sequence>
<accession>A0A846ZIQ3</accession>
<evidence type="ECO:0000313" key="1">
    <source>
        <dbReference type="EMBL" id="NKZ37587.1"/>
    </source>
</evidence>
<name>A0A846ZIQ3_9GAMM</name>
<protein>
    <submittedName>
        <fullName evidence="1">Uncharacterized protein</fullName>
    </submittedName>
</protein>
<comment type="caution">
    <text evidence="1">The sequence shown here is derived from an EMBL/GenBank/DDBJ whole genome shotgun (WGS) entry which is preliminary data.</text>
</comment>
<reference evidence="1 2" key="1">
    <citation type="journal article" date="2017" name="Int. J. Syst. Evol. Microbiol.">
        <title>Oleiagrimonas citrea sp. nov., a marine bacterium isolated from tidal flat sediment and emended description of the genus Oleiagrimonas Fang et al. 2015 and Oleiagrimonas soli.</title>
        <authorList>
            <person name="Yang S.H."/>
            <person name="Seo H.S."/>
            <person name="Seong C.N."/>
            <person name="Kwon K.K."/>
        </authorList>
    </citation>
    <scope>NUCLEOTIDE SEQUENCE [LARGE SCALE GENOMIC DNA]</scope>
    <source>
        <strain evidence="1 2">MEBiC09124</strain>
    </source>
</reference>
<gene>
    <name evidence="1" type="ORF">HF690_01305</name>
</gene>
<keyword evidence="2" id="KW-1185">Reference proteome</keyword>
<dbReference type="EMBL" id="JAAZQD010000001">
    <property type="protein sequence ID" value="NKZ37587.1"/>
    <property type="molecule type" value="Genomic_DNA"/>
</dbReference>
<dbReference type="Proteomes" id="UP000541636">
    <property type="component" value="Unassembled WGS sequence"/>
</dbReference>
<dbReference type="AlphaFoldDB" id="A0A846ZIQ3"/>
<proteinExistence type="predicted"/>
<evidence type="ECO:0000313" key="2">
    <source>
        <dbReference type="Proteomes" id="UP000541636"/>
    </source>
</evidence>